<evidence type="ECO:0000313" key="1">
    <source>
        <dbReference type="EMBL" id="MBD2292525.1"/>
    </source>
</evidence>
<dbReference type="RefSeq" id="WP_190556995.1">
    <property type="nucleotide sequence ID" value="NZ_JACJQU010000001.1"/>
</dbReference>
<dbReference type="AlphaFoldDB" id="A0A926WE94"/>
<accession>A0A926WE94</accession>
<gene>
    <name evidence="1" type="ORF">H6G06_03255</name>
</gene>
<proteinExistence type="predicted"/>
<dbReference type="EMBL" id="JACJQU010000001">
    <property type="protein sequence ID" value="MBD2292525.1"/>
    <property type="molecule type" value="Genomic_DNA"/>
</dbReference>
<reference evidence="2" key="1">
    <citation type="journal article" date="2020" name="ISME J.">
        <title>Comparative genomics reveals insights into cyanobacterial evolution and habitat adaptation.</title>
        <authorList>
            <person name="Chen M.Y."/>
            <person name="Teng W.K."/>
            <person name="Zhao L."/>
            <person name="Hu C.X."/>
            <person name="Zhou Y.K."/>
            <person name="Han B.P."/>
            <person name="Song L.R."/>
            <person name="Shu W.S."/>
        </authorList>
    </citation>
    <scope>NUCLEOTIDE SEQUENCE [LARGE SCALE GENOMIC DNA]</scope>
    <source>
        <strain evidence="2">FACHB-251</strain>
    </source>
</reference>
<evidence type="ECO:0000313" key="2">
    <source>
        <dbReference type="Proteomes" id="UP000662185"/>
    </source>
</evidence>
<comment type="caution">
    <text evidence="1">The sequence shown here is derived from an EMBL/GenBank/DDBJ whole genome shotgun (WGS) entry which is preliminary data.</text>
</comment>
<sequence>MALIEIDINSLEKDKLYPDEDFLALSNLPCQIGETPEERTKYFKENLESYQDYLKDSLQKMGNCCYLGIIPPAAISRITKWCCNEVKILNKWSYKDVDKKDGVVPFHDQEEGQILRLLTQCFAKREFQLDELLFLCQKKF</sequence>
<dbReference type="Proteomes" id="UP000662185">
    <property type="component" value="Unassembled WGS sequence"/>
</dbReference>
<organism evidence="1 2">
    <name type="scientific">Anabaena sphaerica FACHB-251</name>
    <dbReference type="NCBI Taxonomy" id="2692883"/>
    <lineage>
        <taxon>Bacteria</taxon>
        <taxon>Bacillati</taxon>
        <taxon>Cyanobacteriota</taxon>
        <taxon>Cyanophyceae</taxon>
        <taxon>Nostocales</taxon>
        <taxon>Nostocaceae</taxon>
        <taxon>Anabaena</taxon>
    </lineage>
</organism>
<protein>
    <submittedName>
        <fullName evidence="1">Uncharacterized protein</fullName>
    </submittedName>
</protein>
<keyword evidence="2" id="KW-1185">Reference proteome</keyword>
<name>A0A926WE94_9NOST</name>